<sequence>MLFYLKGGFPELMNKKELREKTLSLLNQMDKKEHKRRSIALSNQLFKKKEWQEAAVIGVTMSRFPEVDTAFIIEKAFMDQKIVAIPETIYPERSMQFRQYKEGDLLAKKKLGLKEPKEDAKLIPKDEIDLLIVPGVVYNDSGYRIGFGGGFYDRYLETYPNKTISLCFNEQLSNHLEHEKHDIPVDKILVD</sequence>
<evidence type="ECO:0000313" key="6">
    <source>
        <dbReference type="EMBL" id="KMT60625.1"/>
    </source>
</evidence>
<feature type="binding site" evidence="4">
    <location>
        <position position="66"/>
    </location>
    <ligand>
        <name>substrate</name>
    </ligand>
</feature>
<dbReference type="EC" id="6.3.3.2" evidence="5"/>
<comment type="similarity">
    <text evidence="1 5">Belongs to the 5-formyltetrahydrofolate cyclo-ligase family.</text>
</comment>
<keyword evidence="6" id="KW-0436">Ligase</keyword>
<dbReference type="Gene3D" id="3.40.50.10420">
    <property type="entry name" value="NagB/RpiA/CoA transferase-like"/>
    <property type="match status" value="1"/>
</dbReference>
<dbReference type="PANTHER" id="PTHR23407:SF1">
    <property type="entry name" value="5-FORMYLTETRAHYDROFOLATE CYCLO-LIGASE"/>
    <property type="match status" value="1"/>
</dbReference>
<dbReference type="EMBL" id="AZHO01000007">
    <property type="protein sequence ID" value="KMT60625.1"/>
    <property type="molecule type" value="Genomic_DNA"/>
</dbReference>
<dbReference type="PIRSF" id="PIRSF006806">
    <property type="entry name" value="FTHF_cligase"/>
    <property type="match status" value="1"/>
</dbReference>
<dbReference type="Pfam" id="PF01812">
    <property type="entry name" value="5-FTHF_cyc-lig"/>
    <property type="match status" value="1"/>
</dbReference>
<keyword evidence="2 4" id="KW-0547">Nucleotide-binding</keyword>
<feature type="binding site" evidence="4">
    <location>
        <begin position="15"/>
        <end position="19"/>
    </location>
    <ligand>
        <name>ATP</name>
        <dbReference type="ChEBI" id="CHEBI:30616"/>
    </ligand>
</feature>
<dbReference type="AlphaFoldDB" id="A0A0J8GDB2"/>
<feature type="binding site" evidence="4">
    <location>
        <position position="61"/>
    </location>
    <ligand>
        <name>substrate</name>
    </ligand>
</feature>
<dbReference type="GO" id="GO:0030272">
    <property type="term" value="F:5-formyltetrahydrofolate cyclo-ligase activity"/>
    <property type="evidence" value="ECO:0007669"/>
    <property type="project" value="UniProtKB-EC"/>
</dbReference>
<evidence type="ECO:0000256" key="1">
    <source>
        <dbReference type="ARBA" id="ARBA00010638"/>
    </source>
</evidence>
<keyword evidence="5" id="KW-0460">Magnesium</keyword>
<dbReference type="InterPro" id="IPR002698">
    <property type="entry name" value="FTHF_cligase"/>
</dbReference>
<dbReference type="GO" id="GO:0035999">
    <property type="term" value="P:tetrahydrofolate interconversion"/>
    <property type="evidence" value="ECO:0007669"/>
    <property type="project" value="TreeGrafter"/>
</dbReference>
<dbReference type="Proteomes" id="UP000052258">
    <property type="component" value="Unassembled WGS sequence"/>
</dbReference>
<keyword evidence="5" id="KW-0479">Metal-binding</keyword>
<protein>
    <recommendedName>
        <fullName evidence="5">5-formyltetrahydrofolate cyclo-ligase</fullName>
        <ecNumber evidence="5">6.3.3.2</ecNumber>
    </recommendedName>
</protein>
<dbReference type="SUPFAM" id="SSF100950">
    <property type="entry name" value="NagB/RpiA/CoA transferase-like"/>
    <property type="match status" value="1"/>
</dbReference>
<evidence type="ECO:0000256" key="5">
    <source>
        <dbReference type="RuleBase" id="RU361279"/>
    </source>
</evidence>
<comment type="catalytic activity">
    <reaction evidence="5">
        <text>(6S)-5-formyl-5,6,7,8-tetrahydrofolate + ATP = (6R)-5,10-methenyltetrahydrofolate + ADP + phosphate</text>
        <dbReference type="Rhea" id="RHEA:10488"/>
        <dbReference type="ChEBI" id="CHEBI:30616"/>
        <dbReference type="ChEBI" id="CHEBI:43474"/>
        <dbReference type="ChEBI" id="CHEBI:57455"/>
        <dbReference type="ChEBI" id="CHEBI:57457"/>
        <dbReference type="ChEBI" id="CHEBI:456216"/>
        <dbReference type="EC" id="6.3.3.2"/>
    </reaction>
</comment>
<evidence type="ECO:0000256" key="2">
    <source>
        <dbReference type="ARBA" id="ARBA00022741"/>
    </source>
</evidence>
<dbReference type="GO" id="GO:0046872">
    <property type="term" value="F:metal ion binding"/>
    <property type="evidence" value="ECO:0007669"/>
    <property type="project" value="UniProtKB-KW"/>
</dbReference>
<proteinExistence type="inferred from homology"/>
<dbReference type="PATRIC" id="fig|1430899.3.peg.777"/>
<keyword evidence="7" id="KW-1185">Reference proteome</keyword>
<dbReference type="PANTHER" id="PTHR23407">
    <property type="entry name" value="ATPASE INHIBITOR/5-FORMYLTETRAHYDROFOLATE CYCLO-LIGASE"/>
    <property type="match status" value="1"/>
</dbReference>
<organism evidence="6 7">
    <name type="scientific">Listeria fleischmannii 1991</name>
    <dbReference type="NCBI Taxonomy" id="1430899"/>
    <lineage>
        <taxon>Bacteria</taxon>
        <taxon>Bacillati</taxon>
        <taxon>Bacillota</taxon>
        <taxon>Bacilli</taxon>
        <taxon>Bacillales</taxon>
        <taxon>Listeriaceae</taxon>
        <taxon>Listeria</taxon>
    </lineage>
</organism>
<gene>
    <name evidence="6" type="ORF">X560_0753</name>
</gene>
<dbReference type="GO" id="GO:0009396">
    <property type="term" value="P:folic acid-containing compound biosynthetic process"/>
    <property type="evidence" value="ECO:0007669"/>
    <property type="project" value="TreeGrafter"/>
</dbReference>
<dbReference type="InterPro" id="IPR024185">
    <property type="entry name" value="FTHF_cligase-like_sf"/>
</dbReference>
<evidence type="ECO:0000256" key="4">
    <source>
        <dbReference type="PIRSR" id="PIRSR006806-1"/>
    </source>
</evidence>
<reference evidence="6 7" key="1">
    <citation type="journal article" date="2015" name="Genome Biol. Evol.">
        <title>Comparative Genomics of Listeria Sensu Lato: Genus-Wide Differences in Evolutionary Dynamics and the Progressive Gain of Complex, Potentially Pathogenicity-Related Traits through Lateral Gene Transfer.</title>
        <authorList>
            <person name="Chiara M."/>
            <person name="Caruso M."/>
            <person name="D'Erchia A.M."/>
            <person name="Manzari C."/>
            <person name="Fraccalvieri R."/>
            <person name="Goffredo E."/>
            <person name="Latorre L."/>
            <person name="Miccolupo A."/>
            <person name="Padalino I."/>
            <person name="Santagada G."/>
            <person name="Chiocco D."/>
            <person name="Pesole G."/>
            <person name="Horner D.S."/>
            <person name="Parisi A."/>
        </authorList>
    </citation>
    <scope>NUCLEOTIDE SEQUENCE [LARGE SCALE GENOMIC DNA]</scope>
    <source>
        <strain evidence="6 7">1991</strain>
    </source>
</reference>
<comment type="cofactor">
    <cofactor evidence="5">
        <name>Mg(2+)</name>
        <dbReference type="ChEBI" id="CHEBI:18420"/>
    </cofactor>
</comment>
<keyword evidence="3 4" id="KW-0067">ATP-binding</keyword>
<evidence type="ECO:0000256" key="3">
    <source>
        <dbReference type="ARBA" id="ARBA00022840"/>
    </source>
</evidence>
<comment type="caution">
    <text evidence="6">The sequence shown here is derived from an EMBL/GenBank/DDBJ whole genome shotgun (WGS) entry which is preliminary data.</text>
</comment>
<dbReference type="InterPro" id="IPR037171">
    <property type="entry name" value="NagB/RpiA_transferase-like"/>
</dbReference>
<evidence type="ECO:0000313" key="7">
    <source>
        <dbReference type="Proteomes" id="UP000052258"/>
    </source>
</evidence>
<dbReference type="NCBIfam" id="TIGR02727">
    <property type="entry name" value="MTHFS_bact"/>
    <property type="match status" value="1"/>
</dbReference>
<feature type="binding site" evidence="4">
    <location>
        <begin position="144"/>
        <end position="152"/>
    </location>
    <ligand>
        <name>ATP</name>
        <dbReference type="ChEBI" id="CHEBI:30616"/>
    </ligand>
</feature>
<name>A0A0J8GDB2_9LIST</name>
<accession>A0A0J8GDB2</accession>
<dbReference type="GO" id="GO:0005524">
    <property type="term" value="F:ATP binding"/>
    <property type="evidence" value="ECO:0007669"/>
    <property type="project" value="UniProtKB-KW"/>
</dbReference>